<keyword evidence="4" id="KW-1185">Reference proteome</keyword>
<evidence type="ECO:0000256" key="1">
    <source>
        <dbReference type="ARBA" id="ARBA00023157"/>
    </source>
</evidence>
<comment type="caution">
    <text evidence="2">Lacks conserved residue(s) required for the propagation of feature annotation.</text>
</comment>
<dbReference type="Gene3D" id="4.10.400.10">
    <property type="entry name" value="Low-density Lipoprotein Receptor"/>
    <property type="match status" value="1"/>
</dbReference>
<sequence>MSAGTHPSLRMDVPIIILLIHLTHTEIRGLLFSRAETETGCSLGHFPCGNMTECLPQALQCNGHKDCPNGADERRCGDNVGWADLFGETLQNSNTVDQYFLNECCRRVTPEPPGYQRIYIWLTDRAWSSPNRFANVIASRNAVFADSHLAFASAMGSNGGRHTDLKTNVKRALQ</sequence>
<dbReference type="InterPro" id="IPR023415">
    <property type="entry name" value="LDLR_class-A_CS"/>
</dbReference>
<dbReference type="FunFam" id="4.10.400.10:FF:000014">
    <property type="entry name" value="Relaxin family peptide receptor 1"/>
    <property type="match status" value="1"/>
</dbReference>
<name>A0A6G0I7G2_LARCR</name>
<feature type="disulfide bond" evidence="2">
    <location>
        <begin position="61"/>
        <end position="76"/>
    </location>
</feature>
<gene>
    <name evidence="3" type="ORF">D5F01_LYC13456</name>
</gene>
<protein>
    <submittedName>
        <fullName evidence="3">Relaxin receptor 1 Leucine-rich repeat-containing</fullName>
    </submittedName>
</protein>
<dbReference type="InterPro" id="IPR002172">
    <property type="entry name" value="LDrepeatLR_classA_rpt"/>
</dbReference>
<dbReference type="Pfam" id="PF00057">
    <property type="entry name" value="Ldl_recept_a"/>
    <property type="match status" value="1"/>
</dbReference>
<accession>A0A6G0I7G2</accession>
<dbReference type="CDD" id="cd00112">
    <property type="entry name" value="LDLa"/>
    <property type="match status" value="1"/>
</dbReference>
<organism evidence="3 4">
    <name type="scientific">Larimichthys crocea</name>
    <name type="common">Large yellow croaker</name>
    <name type="synonym">Pseudosciaena crocea</name>
    <dbReference type="NCBI Taxonomy" id="215358"/>
    <lineage>
        <taxon>Eukaryota</taxon>
        <taxon>Metazoa</taxon>
        <taxon>Chordata</taxon>
        <taxon>Craniata</taxon>
        <taxon>Vertebrata</taxon>
        <taxon>Euteleostomi</taxon>
        <taxon>Actinopterygii</taxon>
        <taxon>Neopterygii</taxon>
        <taxon>Teleostei</taxon>
        <taxon>Neoteleostei</taxon>
        <taxon>Acanthomorphata</taxon>
        <taxon>Eupercaria</taxon>
        <taxon>Sciaenidae</taxon>
        <taxon>Larimichthys</taxon>
    </lineage>
</organism>
<evidence type="ECO:0000256" key="2">
    <source>
        <dbReference type="PROSITE-ProRule" id="PRU00124"/>
    </source>
</evidence>
<reference evidence="3 4" key="1">
    <citation type="submission" date="2019-07" db="EMBL/GenBank/DDBJ databases">
        <title>Chromosome genome assembly for large yellow croaker.</title>
        <authorList>
            <person name="Xiao S."/>
        </authorList>
    </citation>
    <scope>NUCLEOTIDE SEQUENCE [LARGE SCALE GENOMIC DNA]</scope>
    <source>
        <strain evidence="3">JMULYC20181020</strain>
        <tissue evidence="3">Muscle</tissue>
    </source>
</reference>
<keyword evidence="1 2" id="KW-1015">Disulfide bond</keyword>
<dbReference type="PROSITE" id="PS50068">
    <property type="entry name" value="LDLRA_2"/>
    <property type="match status" value="1"/>
</dbReference>
<dbReference type="Proteomes" id="UP000424527">
    <property type="component" value="Unassembled WGS sequence"/>
</dbReference>
<keyword evidence="3" id="KW-0675">Receptor</keyword>
<proteinExistence type="predicted"/>
<dbReference type="PROSITE" id="PS01209">
    <property type="entry name" value="LDLRA_1"/>
    <property type="match status" value="1"/>
</dbReference>
<dbReference type="InterPro" id="IPR036055">
    <property type="entry name" value="LDL_receptor-like_sf"/>
</dbReference>
<dbReference type="EMBL" id="REGW02000013">
    <property type="protein sequence ID" value="KAE8287415.1"/>
    <property type="molecule type" value="Genomic_DNA"/>
</dbReference>
<evidence type="ECO:0000313" key="4">
    <source>
        <dbReference type="Proteomes" id="UP000424527"/>
    </source>
</evidence>
<dbReference type="SUPFAM" id="SSF57424">
    <property type="entry name" value="LDL receptor-like module"/>
    <property type="match status" value="1"/>
</dbReference>
<comment type="caution">
    <text evidence="3">The sequence shown here is derived from an EMBL/GenBank/DDBJ whole genome shotgun (WGS) entry which is preliminary data.</text>
</comment>
<dbReference type="SMART" id="SM00192">
    <property type="entry name" value="LDLa"/>
    <property type="match status" value="1"/>
</dbReference>
<evidence type="ECO:0000313" key="3">
    <source>
        <dbReference type="EMBL" id="KAE8287415.1"/>
    </source>
</evidence>
<dbReference type="AlphaFoldDB" id="A0A6G0I7G2"/>